<dbReference type="Proteomes" id="UP001160550">
    <property type="component" value="Unassembled WGS sequence"/>
</dbReference>
<protein>
    <submittedName>
        <fullName evidence="2">FAD/NAD(P)-binding protein</fullName>
    </submittedName>
</protein>
<dbReference type="SUPFAM" id="SSF51905">
    <property type="entry name" value="FAD/NAD(P)-binding domain"/>
    <property type="match status" value="1"/>
</dbReference>
<evidence type="ECO:0000313" key="2">
    <source>
        <dbReference type="EMBL" id="MDH7453118.1"/>
    </source>
</evidence>
<dbReference type="InterPro" id="IPR038732">
    <property type="entry name" value="HpyO/CreE_NAD-binding"/>
</dbReference>
<dbReference type="Pfam" id="PF13454">
    <property type="entry name" value="NAD_binding_9"/>
    <property type="match status" value="1"/>
</dbReference>
<dbReference type="PANTHER" id="PTHR40254">
    <property type="entry name" value="BLR0577 PROTEIN"/>
    <property type="match status" value="1"/>
</dbReference>
<reference evidence="2" key="2">
    <citation type="submission" date="2023-04" db="EMBL/GenBank/DDBJ databases">
        <authorList>
            <person name="Sun J.-Q."/>
        </authorList>
    </citation>
    <scope>NUCLEOTIDE SEQUENCE</scope>
    <source>
        <strain evidence="2">CC-YY355</strain>
    </source>
</reference>
<dbReference type="EMBL" id="JARYGX010000018">
    <property type="protein sequence ID" value="MDH7453118.1"/>
    <property type="molecule type" value="Genomic_DNA"/>
</dbReference>
<name>A0ABT6MSP7_9GAMM</name>
<dbReference type="PANTHER" id="PTHR40254:SF1">
    <property type="entry name" value="BLR0577 PROTEIN"/>
    <property type="match status" value="1"/>
</dbReference>
<dbReference type="InterPro" id="IPR036188">
    <property type="entry name" value="FAD/NAD-bd_sf"/>
</dbReference>
<feature type="domain" description="FAD-dependent urate hydroxylase HpyO/Asp monooxygenase CreE-like FAD/NAD(P)-binding" evidence="1">
    <location>
        <begin position="13"/>
        <end position="159"/>
    </location>
</feature>
<dbReference type="InterPro" id="IPR052189">
    <property type="entry name" value="L-asp_N-monooxygenase_NS-form"/>
</dbReference>
<dbReference type="PRINTS" id="PR00368">
    <property type="entry name" value="FADPNR"/>
</dbReference>
<dbReference type="Gene3D" id="3.50.50.60">
    <property type="entry name" value="FAD/NAD(P)-binding domain"/>
    <property type="match status" value="1"/>
</dbReference>
<reference evidence="2" key="1">
    <citation type="journal article" date="2007" name="Int. J. Syst. Evol. Microbiol.">
        <title>Luteimonas composti sp. nov., a moderately thermophilic bacterium isolated from food waste.</title>
        <authorList>
            <person name="Young C.C."/>
            <person name="Kampfer P."/>
            <person name="Chen W.M."/>
            <person name="Yen W.S."/>
            <person name="Arun A.B."/>
            <person name="Lai W.A."/>
            <person name="Shen F.T."/>
            <person name="Rekha P.D."/>
            <person name="Lin K.Y."/>
            <person name="Chou J.H."/>
        </authorList>
    </citation>
    <scope>NUCLEOTIDE SEQUENCE</scope>
    <source>
        <strain evidence="2">CC-YY355</strain>
    </source>
</reference>
<proteinExistence type="predicted"/>
<sequence length="460" mass="49962">MTSIPGESRFGTVIVGGGAAGVLVAIRLLMDRREAGPVAIVEPDAVLARGAAYATGREEHLLNVVAGRMSAIAEQPSHFVDFLAQDGAGDQAGLADRFAPRRDYGRYLRYTLASLPDGRAPVHLRERAVDIERDGEGFVVHLGSGARIAARHVVLAVGNAPRPLPDYLQHPGMRLAEAWDYEAVQAIEPGAAVCILGSGLSMVDAVLSLDARGHRGPIHVLSRHGLMPLAHARTGPQLGQGVDDLLPLGILERWRMLRRRVADAVAAGEPWQWSFDRLRHHGQALWRSLDDRQRRRFLRHAVRYWDIHRHRIAPQVADTLARLRDTGQLQVSPGRLRSISADPAGGSQVHFRPRHGQRERVLLADWIVNATGVETNIDLRPGALLAALRERGLALPGPQGLGLASSGIGLVLDRRGKPDPALYVLGALRIGDLWESIAIPELREQARDIAASILDAGTKA</sequence>
<keyword evidence="3" id="KW-1185">Reference proteome</keyword>
<organism evidence="2 3">
    <name type="scientific">Luteimonas composti</name>
    <dbReference type="NCBI Taxonomy" id="398257"/>
    <lineage>
        <taxon>Bacteria</taxon>
        <taxon>Pseudomonadati</taxon>
        <taxon>Pseudomonadota</taxon>
        <taxon>Gammaproteobacteria</taxon>
        <taxon>Lysobacterales</taxon>
        <taxon>Lysobacteraceae</taxon>
        <taxon>Luteimonas</taxon>
    </lineage>
</organism>
<dbReference type="RefSeq" id="WP_280942332.1">
    <property type="nucleotide sequence ID" value="NZ_JARYGX010000018.1"/>
</dbReference>
<gene>
    <name evidence="2" type="ORF">QF205_08545</name>
</gene>
<evidence type="ECO:0000259" key="1">
    <source>
        <dbReference type="Pfam" id="PF13454"/>
    </source>
</evidence>
<evidence type="ECO:0000313" key="3">
    <source>
        <dbReference type="Proteomes" id="UP001160550"/>
    </source>
</evidence>
<accession>A0ABT6MSP7</accession>
<comment type="caution">
    <text evidence="2">The sequence shown here is derived from an EMBL/GenBank/DDBJ whole genome shotgun (WGS) entry which is preliminary data.</text>
</comment>